<dbReference type="InterPro" id="IPR003776">
    <property type="entry name" value="YcaO-like_dom"/>
</dbReference>
<evidence type="ECO:0000313" key="2">
    <source>
        <dbReference type="EMBL" id="MCE5168302.1"/>
    </source>
</evidence>
<dbReference type="Pfam" id="PF02624">
    <property type="entry name" value="YcaO"/>
    <property type="match status" value="1"/>
</dbReference>
<reference evidence="2 3" key="1">
    <citation type="submission" date="2021-11" db="EMBL/GenBank/DDBJ databases">
        <title>Draft genome sequence of Paenibacillus profundus YoMME, a new Gram-positive bacteria with exoelectrogenic properties.</title>
        <authorList>
            <person name="Hubenova Y."/>
            <person name="Hubenova E."/>
            <person name="Manasiev Y."/>
            <person name="Peykov S."/>
            <person name="Mitov M."/>
        </authorList>
    </citation>
    <scope>NUCLEOTIDE SEQUENCE [LARGE SCALE GENOMIC DNA]</scope>
    <source>
        <strain evidence="2 3">YoMME</strain>
    </source>
</reference>
<dbReference type="EMBL" id="JAJNBZ010000002">
    <property type="protein sequence ID" value="MCE5168302.1"/>
    <property type="molecule type" value="Genomic_DNA"/>
</dbReference>
<keyword evidence="3" id="KW-1185">Reference proteome</keyword>
<proteinExistence type="predicted"/>
<evidence type="ECO:0000259" key="1">
    <source>
        <dbReference type="Pfam" id="PF02624"/>
    </source>
</evidence>
<dbReference type="Proteomes" id="UP001199916">
    <property type="component" value="Unassembled WGS sequence"/>
</dbReference>
<dbReference type="RefSeq" id="WP_233695603.1">
    <property type="nucleotide sequence ID" value="NZ_JAJNBZ010000002.1"/>
</dbReference>
<sequence length="369" mass="42445">MINTRNNGTPFILKRIQIKQNTFMNDYFQCDIIPFPENGPPASSVSFKMNSALKAAIGEHLERTSVYVNNKRFKNLTLTAYNMITWEPVLLPLHRILLNWSVPIFKQVDLINTFNDTCGLACHTTSFNCVQSAFFEFFERQCLLYNWFTSSPGKQLYLKHLLKDGDLRKLIKMAYHHVEELYFFDISIHCDVKVIISIALGEKTKGVGLCAHWGYKDAILGSIKELFQYITIEQFDNTLNGKQIDNNLTDPLYYSKHFMNHVNSCTLKKDFDYLISNSEYTNINASQSLSVSKEEFNTIAKKISSEVNMDLILCYIPQLYQGINTKIVKILTTKGFYHMFAAEIDPHKVPILEAYDGELQNIGKMIPFG</sequence>
<accession>A0ABS8YAC1</accession>
<organism evidence="2 3">
    <name type="scientific">Paenibacillus profundus</name>
    <dbReference type="NCBI Taxonomy" id="1173085"/>
    <lineage>
        <taxon>Bacteria</taxon>
        <taxon>Bacillati</taxon>
        <taxon>Bacillota</taxon>
        <taxon>Bacilli</taxon>
        <taxon>Bacillales</taxon>
        <taxon>Paenibacillaceae</taxon>
        <taxon>Paenibacillus</taxon>
    </lineage>
</organism>
<comment type="caution">
    <text evidence="2">The sequence shown here is derived from an EMBL/GenBank/DDBJ whole genome shotgun (WGS) entry which is preliminary data.</text>
</comment>
<protein>
    <submittedName>
        <fullName evidence="2">YcaO-like family protein</fullName>
    </submittedName>
</protein>
<gene>
    <name evidence="2" type="ORF">LQV63_03095</name>
</gene>
<feature type="domain" description="YcaO" evidence="1">
    <location>
        <begin position="79"/>
        <end position="272"/>
    </location>
</feature>
<name>A0ABS8YAC1_9BACL</name>
<evidence type="ECO:0000313" key="3">
    <source>
        <dbReference type="Proteomes" id="UP001199916"/>
    </source>
</evidence>